<keyword evidence="3" id="KW-1185">Reference proteome</keyword>
<proteinExistence type="predicted"/>
<keyword evidence="1" id="KW-0812">Transmembrane</keyword>
<dbReference type="EMBL" id="WHYR01000046">
    <property type="protein sequence ID" value="MQL53333.1"/>
    <property type="molecule type" value="Genomic_DNA"/>
</dbReference>
<keyword evidence="1" id="KW-0472">Membrane</keyword>
<organism evidence="2 3">
    <name type="scientific">Desulfofundulus thermobenzoicus</name>
    <dbReference type="NCBI Taxonomy" id="29376"/>
    <lineage>
        <taxon>Bacteria</taxon>
        <taxon>Bacillati</taxon>
        <taxon>Bacillota</taxon>
        <taxon>Clostridia</taxon>
        <taxon>Eubacteriales</taxon>
        <taxon>Peptococcaceae</taxon>
        <taxon>Desulfofundulus</taxon>
    </lineage>
</organism>
<evidence type="ECO:0000313" key="2">
    <source>
        <dbReference type="EMBL" id="MQL53333.1"/>
    </source>
</evidence>
<comment type="caution">
    <text evidence="2">The sequence shown here is derived from an EMBL/GenBank/DDBJ whole genome shotgun (WGS) entry which is preliminary data.</text>
</comment>
<evidence type="ECO:0000256" key="1">
    <source>
        <dbReference type="SAM" id="Phobius"/>
    </source>
</evidence>
<name>A0A6N7IUW1_9FIRM</name>
<dbReference type="Proteomes" id="UP000441717">
    <property type="component" value="Unassembled WGS sequence"/>
</dbReference>
<evidence type="ECO:0000313" key="3">
    <source>
        <dbReference type="Proteomes" id="UP000441717"/>
    </source>
</evidence>
<dbReference type="RefSeq" id="WP_152947810.1">
    <property type="nucleotide sequence ID" value="NZ_WHYR01000046.1"/>
</dbReference>
<feature type="transmembrane region" description="Helical" evidence="1">
    <location>
        <begin position="29"/>
        <end position="51"/>
    </location>
</feature>
<accession>A0A6N7IUW1</accession>
<keyword evidence="1" id="KW-1133">Transmembrane helix</keyword>
<gene>
    <name evidence="2" type="ORF">GFC01_13920</name>
</gene>
<protein>
    <submittedName>
        <fullName evidence="2">Uncharacterized protein</fullName>
    </submittedName>
</protein>
<reference evidence="2 3" key="1">
    <citation type="submission" date="2019-10" db="EMBL/GenBank/DDBJ databases">
        <title>Comparative genomics of sulfur disproportionating microorganisms.</title>
        <authorList>
            <person name="Ward L.M."/>
            <person name="Bertran E."/>
            <person name="Johnston D."/>
        </authorList>
    </citation>
    <scope>NUCLEOTIDE SEQUENCE [LARGE SCALE GENOMIC DNA]</scope>
    <source>
        <strain evidence="2 3">DSM 14055</strain>
    </source>
</reference>
<sequence length="62" mass="7253">MWPFGERLSGQDPVEKYRRWLRRWLLGSWLRYAVVSTVVVALVMTLLWAILNTWRPVGPAPG</sequence>
<dbReference type="AlphaFoldDB" id="A0A6N7IUW1"/>